<proteinExistence type="predicted"/>
<accession>A0A382MRY4</accession>
<protein>
    <submittedName>
        <fullName evidence="1">Uncharacterized protein</fullName>
    </submittedName>
</protein>
<evidence type="ECO:0000313" key="1">
    <source>
        <dbReference type="EMBL" id="SVC50527.1"/>
    </source>
</evidence>
<dbReference type="EMBL" id="UINC01094896">
    <property type="protein sequence ID" value="SVC50527.1"/>
    <property type="molecule type" value="Genomic_DNA"/>
</dbReference>
<organism evidence="1">
    <name type="scientific">marine metagenome</name>
    <dbReference type="NCBI Taxonomy" id="408172"/>
    <lineage>
        <taxon>unclassified sequences</taxon>
        <taxon>metagenomes</taxon>
        <taxon>ecological metagenomes</taxon>
    </lineage>
</organism>
<name>A0A382MRY4_9ZZZZ</name>
<dbReference type="AlphaFoldDB" id="A0A382MRY4"/>
<reference evidence="1" key="1">
    <citation type="submission" date="2018-05" db="EMBL/GenBank/DDBJ databases">
        <authorList>
            <person name="Lanie J.A."/>
            <person name="Ng W.-L."/>
            <person name="Kazmierczak K.M."/>
            <person name="Andrzejewski T.M."/>
            <person name="Davidsen T.M."/>
            <person name="Wayne K.J."/>
            <person name="Tettelin H."/>
            <person name="Glass J.I."/>
            <person name="Rusch D."/>
            <person name="Podicherti R."/>
            <person name="Tsui H.-C.T."/>
            <person name="Winkler M.E."/>
        </authorList>
    </citation>
    <scope>NUCLEOTIDE SEQUENCE</scope>
</reference>
<feature type="non-terminal residue" evidence="1">
    <location>
        <position position="46"/>
    </location>
</feature>
<sequence length="46" mass="5070">MKHLLIILLSLLLLSSPLFGQSERPETIIIPVGTLGDISDSRKQII</sequence>
<gene>
    <name evidence="1" type="ORF">METZ01_LOCUS303381</name>
</gene>